<dbReference type="Gene3D" id="1.10.510.10">
    <property type="entry name" value="Transferase(Phosphotransferase) domain 1"/>
    <property type="match status" value="1"/>
</dbReference>
<dbReference type="Pfam" id="PF00069">
    <property type="entry name" value="Pkinase"/>
    <property type="match status" value="1"/>
</dbReference>
<dbReference type="GO" id="GO:0004674">
    <property type="term" value="F:protein serine/threonine kinase activity"/>
    <property type="evidence" value="ECO:0007669"/>
    <property type="project" value="TreeGrafter"/>
</dbReference>
<dbReference type="EMBL" id="AP019831">
    <property type="protein sequence ID" value="BBM46437.1"/>
    <property type="molecule type" value="Genomic_DNA"/>
</dbReference>
<dbReference type="GO" id="GO:0005524">
    <property type="term" value="F:ATP binding"/>
    <property type="evidence" value="ECO:0007669"/>
    <property type="project" value="InterPro"/>
</dbReference>
<keyword evidence="3" id="KW-1185">Reference proteome</keyword>
<dbReference type="PROSITE" id="PS50011">
    <property type="entry name" value="PROTEIN_KINASE_DOM"/>
    <property type="match status" value="1"/>
</dbReference>
<proteinExistence type="predicted"/>
<evidence type="ECO:0000259" key="1">
    <source>
        <dbReference type="PROSITE" id="PS50011"/>
    </source>
</evidence>
<dbReference type="SUPFAM" id="SSF56112">
    <property type="entry name" value="Protein kinase-like (PK-like)"/>
    <property type="match status" value="1"/>
</dbReference>
<accession>A0A510K5E7</accession>
<dbReference type="AlphaFoldDB" id="A0A510K5E7"/>
<dbReference type="InterPro" id="IPR000719">
    <property type="entry name" value="Prot_kinase_dom"/>
</dbReference>
<evidence type="ECO:0000313" key="2">
    <source>
        <dbReference type="EMBL" id="BBM46437.1"/>
    </source>
</evidence>
<dbReference type="Gene3D" id="3.30.200.20">
    <property type="entry name" value="Phosphorylase Kinase, domain 1"/>
    <property type="match status" value="1"/>
</dbReference>
<dbReference type="SMART" id="SM00220">
    <property type="entry name" value="S_TKc"/>
    <property type="match status" value="1"/>
</dbReference>
<dbReference type="PROSITE" id="PS00108">
    <property type="entry name" value="PROTEIN_KINASE_ST"/>
    <property type="match status" value="1"/>
</dbReference>
<name>A0A510K5E7_9FUSO</name>
<dbReference type="PANTHER" id="PTHR44167">
    <property type="entry name" value="OVARIAN-SPECIFIC SERINE/THREONINE-PROTEIN KINASE LOK-RELATED"/>
    <property type="match status" value="1"/>
</dbReference>
<reference evidence="2 3" key="1">
    <citation type="submission" date="2019-07" db="EMBL/GenBank/DDBJ databases">
        <title>Complete Genome Sequence of Leptotrichia trevisanii Strain JMUB3870.</title>
        <authorList>
            <person name="Watanabe S."/>
            <person name="Cui L."/>
        </authorList>
    </citation>
    <scope>NUCLEOTIDE SEQUENCE [LARGE SCALE GENOMIC DNA]</scope>
    <source>
        <strain evidence="2 3">JMUB3870</strain>
    </source>
</reference>
<dbReference type="InterPro" id="IPR011009">
    <property type="entry name" value="Kinase-like_dom_sf"/>
</dbReference>
<dbReference type="PANTHER" id="PTHR44167:SF24">
    <property type="entry name" value="SERINE_THREONINE-PROTEIN KINASE CHK2"/>
    <property type="match status" value="1"/>
</dbReference>
<feature type="domain" description="Protein kinase" evidence="1">
    <location>
        <begin position="18"/>
        <end position="274"/>
    </location>
</feature>
<dbReference type="InterPro" id="IPR008271">
    <property type="entry name" value="Ser/Thr_kinase_AS"/>
</dbReference>
<evidence type="ECO:0000313" key="3">
    <source>
        <dbReference type="Proteomes" id="UP000422644"/>
    </source>
</evidence>
<dbReference type="GO" id="GO:0005737">
    <property type="term" value="C:cytoplasm"/>
    <property type="evidence" value="ECO:0007669"/>
    <property type="project" value="TreeGrafter"/>
</dbReference>
<sequence length="756" mass="90029">MLNSKIKNIGDKIGKYEITDNNPNRKGGNGIVYFVKYSQENYALKYVVFNNKMKYKRFQREIKIMEKIKNEVTGIMKIYDSYISEKYQKDQSFGWYIMDKAETLNINEIKEYCINKIVKNVLEVAKTLKELHSKKISHRDIKPENILCIKNKWYLSDFGLVDYPNAKNITIDEKNRALGPRMTIAPEFKRNPDTSEGTKGDIYSFAKTLWIFLTGDKKCFDGQYNFRDEKISIRNYIKDEPLGLIEQLLFEATENNPENRIDIDKVIEYLENFLTYKMEEKINYEWKFISKNLFSDTMPNVVVWENSKQIVDVLNKFSYFNSMNHMFFGAGGLDLKEVKNSNEEGFIELISGGFIYKIKPKSLTFYSFENSEWNYLWLESEEIKLLNKGMKYEEVVEIYPGIYLPNWMWYYQRNMSSVEKRKFPKTARLIKLYSKSNFVIFNKFSQYNKEYTTYNGYENILNKEEFNEIILKCSKSSKNELKILDKIYSFLKVKDIKKEDMSSKILYYFKNLELFLYEIQILNNHKTVKMSEDEKKKFLCKCIKSPELIFEKEKKEISEEEKLKLMAEDIKKIEKVLSYIKEEENLKIEYELKIIIENIDFYIDERNKLNKSDNTMIFDTINDNINFGSCFPKKRRFNKNQILEIKKEILNLGIKNLGLRVKTFLLNNIKIPTKVELDEVLKKGNSFKDNALVLDENGKLELLSIENNEFEISLYPVVIKEFIAYENAVGEYYNEDNKLDHYYERLINKIEQKNQN</sequence>
<dbReference type="Proteomes" id="UP000422644">
    <property type="component" value="Chromosome"/>
</dbReference>
<gene>
    <name evidence="2" type="ORF">JMUB3870_2587</name>
</gene>
<protein>
    <recommendedName>
        <fullName evidence="1">Protein kinase domain-containing protein</fullName>
    </recommendedName>
</protein>
<organism evidence="2 3">
    <name type="scientific">Leptotrichia trevisanii</name>
    <dbReference type="NCBI Taxonomy" id="109328"/>
    <lineage>
        <taxon>Bacteria</taxon>
        <taxon>Fusobacteriati</taxon>
        <taxon>Fusobacteriota</taxon>
        <taxon>Fusobacteriia</taxon>
        <taxon>Fusobacteriales</taxon>
        <taxon>Leptotrichiaceae</taxon>
        <taxon>Leptotrichia</taxon>
    </lineage>
</organism>